<dbReference type="STRING" id="1561.NPD11_2364"/>
<dbReference type="Proteomes" id="UP000030635">
    <property type="component" value="Chromosome"/>
</dbReference>
<dbReference type="RefSeq" id="WP_039311546.1">
    <property type="nucleotide sequence ID" value="NZ_CP006905.1"/>
</dbReference>
<protein>
    <submittedName>
        <fullName evidence="1">Putative lipoprotein</fullName>
    </submittedName>
</protein>
<dbReference type="HOGENOM" id="CLU_1400335_0_0_9"/>
<dbReference type="EMBL" id="CP006905">
    <property type="protein sequence ID" value="AIY82943.1"/>
    <property type="molecule type" value="Genomic_DNA"/>
</dbReference>
<dbReference type="PROSITE" id="PS51257">
    <property type="entry name" value="PROKAR_LIPOPROTEIN"/>
    <property type="match status" value="1"/>
</dbReference>
<reference evidence="1 2" key="1">
    <citation type="journal article" date="2015" name="Infect. Genet. Evol.">
        <title>Genomic sequences of six botulinum neurotoxin-producing strains representing three clostridial species illustrate the mobility and diversity of botulinum neurotoxin genes.</title>
        <authorList>
            <person name="Smith T.J."/>
            <person name="Hill K.K."/>
            <person name="Xie G."/>
            <person name="Foley B.T."/>
            <person name="Williamson C.H."/>
            <person name="Foster J.T."/>
            <person name="Johnson S.L."/>
            <person name="Chertkov O."/>
            <person name="Teshima H."/>
            <person name="Gibbons H.S."/>
            <person name="Johnsky L.A."/>
            <person name="Karavis M.A."/>
            <person name="Smith L.A."/>
        </authorList>
    </citation>
    <scope>NUCLEOTIDE SEQUENCE [LARGE SCALE GENOMIC DNA]</scope>
    <source>
        <strain evidence="1">Sullivan</strain>
    </source>
</reference>
<evidence type="ECO:0000313" key="1">
    <source>
        <dbReference type="EMBL" id="AIY82943.1"/>
    </source>
</evidence>
<dbReference type="AlphaFoldDB" id="A0A0A7FTQ4"/>
<gene>
    <name evidence="1" type="ORF">U729_626</name>
</gene>
<proteinExistence type="predicted"/>
<organism evidence="1 2">
    <name type="scientific">Clostridium baratii str. Sullivan</name>
    <dbReference type="NCBI Taxonomy" id="1415775"/>
    <lineage>
        <taxon>Bacteria</taxon>
        <taxon>Bacillati</taxon>
        <taxon>Bacillota</taxon>
        <taxon>Clostridia</taxon>
        <taxon>Eubacteriales</taxon>
        <taxon>Clostridiaceae</taxon>
        <taxon>Clostridium</taxon>
    </lineage>
</organism>
<name>A0A0A7FTQ4_9CLOT</name>
<keyword evidence="2" id="KW-1185">Reference proteome</keyword>
<dbReference type="eggNOG" id="ENOG50323RK">
    <property type="taxonomic scope" value="Bacteria"/>
</dbReference>
<dbReference type="KEGG" id="cbv:U729_626"/>
<sequence length="194" mass="21488">MKKVILSIFIVACSIFLIGCGDTKKASETVDNFFSDYKNMNLQKANEYVEGGGLLEKSIKAFEDYDSARKSALNYWGGKMNYKILSTKKENGEYVVKTEVTALSGVDIYNHYMNNVSSLDFGEKILNNDVLNGENINGDLDNAFITALENQTIPLKTTTVDVIVKDDNGKFKIQNDKEVLTAILGGLDPSEITD</sequence>
<keyword evidence="1" id="KW-0449">Lipoprotein</keyword>
<accession>A0A0A7FTQ4</accession>
<evidence type="ECO:0000313" key="2">
    <source>
        <dbReference type="Proteomes" id="UP000030635"/>
    </source>
</evidence>
<dbReference type="OrthoDB" id="1909991at2"/>